<feature type="binding site" evidence="18">
    <location>
        <position position="135"/>
    </location>
    <ligand>
        <name>(6S)-NADPHX</name>
        <dbReference type="ChEBI" id="CHEBI:64076"/>
    </ligand>
</feature>
<comment type="catalytic activity">
    <reaction evidence="16 17 19">
        <text>(6S)-NADPHX + ADP = AMP + phosphate + NADPH + H(+)</text>
        <dbReference type="Rhea" id="RHEA:32235"/>
        <dbReference type="ChEBI" id="CHEBI:15378"/>
        <dbReference type="ChEBI" id="CHEBI:43474"/>
        <dbReference type="ChEBI" id="CHEBI:57783"/>
        <dbReference type="ChEBI" id="CHEBI:64076"/>
        <dbReference type="ChEBI" id="CHEBI:456215"/>
        <dbReference type="ChEBI" id="CHEBI:456216"/>
        <dbReference type="EC" id="4.2.1.136"/>
    </reaction>
</comment>
<dbReference type="Pfam" id="PF03853">
    <property type="entry name" value="YjeF_N"/>
    <property type="match status" value="1"/>
</dbReference>
<evidence type="ECO:0000256" key="8">
    <source>
        <dbReference type="ARBA" id="ARBA00022857"/>
    </source>
</evidence>
<comment type="cofactor">
    <cofactor evidence="17">
        <name>Mg(2+)</name>
        <dbReference type="ChEBI" id="CHEBI:18420"/>
    </cofactor>
</comment>
<evidence type="ECO:0000313" key="22">
    <source>
        <dbReference type="EMBL" id="TCO86448.1"/>
    </source>
</evidence>
<evidence type="ECO:0000256" key="14">
    <source>
        <dbReference type="ARBA" id="ARBA00025153"/>
    </source>
</evidence>
<evidence type="ECO:0000313" key="23">
    <source>
        <dbReference type="Proteomes" id="UP000295711"/>
    </source>
</evidence>
<dbReference type="RefSeq" id="WP_132087607.1">
    <property type="nucleotide sequence ID" value="NZ_JANKAQ010000002.1"/>
</dbReference>
<comment type="cofactor">
    <cofactor evidence="18 19">
        <name>K(+)</name>
        <dbReference type="ChEBI" id="CHEBI:29103"/>
    </cofactor>
    <text evidence="18 19">Binds 1 potassium ion per subunit.</text>
</comment>
<comment type="function">
    <text evidence="18">Catalyzes the epimerization of the S- and R-forms of NAD(P)HX, a damaged form of NAD(P)H that is a result of enzymatic or heat-dependent hydration. This is a prerequisite for the S-specific NAD(P)H-hydrate dehydratase to allow the repair of both epimers of NAD(P)HX.</text>
</comment>
<evidence type="ECO:0000256" key="4">
    <source>
        <dbReference type="ARBA" id="ARBA00009524"/>
    </source>
</evidence>
<evidence type="ECO:0000256" key="18">
    <source>
        <dbReference type="HAMAP-Rule" id="MF_01966"/>
    </source>
</evidence>
<evidence type="ECO:0000256" key="2">
    <source>
        <dbReference type="ARBA" id="ARBA00000909"/>
    </source>
</evidence>
<evidence type="ECO:0000256" key="12">
    <source>
        <dbReference type="ARBA" id="ARBA00023239"/>
    </source>
</evidence>
<dbReference type="HAMAP" id="MF_01966">
    <property type="entry name" value="NADHX_epimerase"/>
    <property type="match status" value="1"/>
</dbReference>
<name>A0A4V2SE28_9FIRM</name>
<reference evidence="22 23" key="1">
    <citation type="submission" date="2019-03" db="EMBL/GenBank/DDBJ databases">
        <title>Genomic Encyclopedia of Type Strains, Phase IV (KMG-IV): sequencing the most valuable type-strain genomes for metagenomic binning, comparative biology and taxonomic classification.</title>
        <authorList>
            <person name="Goeker M."/>
        </authorList>
    </citation>
    <scope>NUCLEOTIDE SEQUENCE [LARGE SCALE GENOMIC DNA]</scope>
    <source>
        <strain evidence="22 23">DSM 28559</strain>
    </source>
</reference>
<dbReference type="EMBL" id="SLXA01000001">
    <property type="protein sequence ID" value="TCO86448.1"/>
    <property type="molecule type" value="Genomic_DNA"/>
</dbReference>
<comment type="similarity">
    <text evidence="4 19">In the C-terminal section; belongs to the NnrD/CARKD family.</text>
</comment>
<dbReference type="InterPro" id="IPR030677">
    <property type="entry name" value="Nnr"/>
</dbReference>
<dbReference type="NCBIfam" id="TIGR00196">
    <property type="entry name" value="yjeF_cterm"/>
    <property type="match status" value="1"/>
</dbReference>
<dbReference type="GO" id="GO:0110051">
    <property type="term" value="P:metabolite repair"/>
    <property type="evidence" value="ECO:0007669"/>
    <property type="project" value="TreeGrafter"/>
</dbReference>
<organism evidence="22 23">
    <name type="scientific">Frisingicoccus caecimuris</name>
    <dbReference type="NCBI Taxonomy" id="1796636"/>
    <lineage>
        <taxon>Bacteria</taxon>
        <taxon>Bacillati</taxon>
        <taxon>Bacillota</taxon>
        <taxon>Clostridia</taxon>
        <taxon>Lachnospirales</taxon>
        <taxon>Lachnospiraceae</taxon>
        <taxon>Frisingicoccus</taxon>
    </lineage>
</organism>
<feature type="binding site" evidence="17">
    <location>
        <position position="373"/>
    </location>
    <ligand>
        <name>(6S)-NADPHX</name>
        <dbReference type="ChEBI" id="CHEBI:64076"/>
    </ligand>
</feature>
<protein>
    <recommendedName>
        <fullName evidence="19">Bifunctional NAD(P)H-hydrate repair enzyme</fullName>
    </recommendedName>
    <alternativeName>
        <fullName evidence="19">Nicotinamide nucleotide repair protein</fullName>
    </alternativeName>
    <domain>
        <recommendedName>
            <fullName evidence="19">ADP-dependent (S)-NAD(P)H-hydrate dehydratase</fullName>
            <ecNumber evidence="19">4.2.1.136</ecNumber>
        </recommendedName>
        <alternativeName>
            <fullName evidence="19">ADP-dependent NAD(P)HX dehydratase</fullName>
        </alternativeName>
    </domain>
    <domain>
        <recommendedName>
            <fullName evidence="19">NAD(P)H-hydrate epimerase</fullName>
            <ecNumber evidence="19">5.1.99.6</ecNumber>
        </recommendedName>
    </domain>
</protein>
<keyword evidence="23" id="KW-1185">Reference proteome</keyword>
<dbReference type="InterPro" id="IPR029056">
    <property type="entry name" value="Ribokinase-like"/>
</dbReference>
<dbReference type="Pfam" id="PF01256">
    <property type="entry name" value="Carb_kinase"/>
    <property type="match status" value="1"/>
</dbReference>
<feature type="binding site" evidence="17">
    <location>
        <position position="439"/>
    </location>
    <ligand>
        <name>(6S)-NADPHX</name>
        <dbReference type="ChEBI" id="CHEBI:64076"/>
    </ligand>
</feature>
<comment type="subunit">
    <text evidence="17">Homotetramer.</text>
</comment>
<dbReference type="EC" id="4.2.1.136" evidence="19"/>
<comment type="catalytic activity">
    <reaction evidence="2 18 19">
        <text>(6R)-NADPHX = (6S)-NADPHX</text>
        <dbReference type="Rhea" id="RHEA:32227"/>
        <dbReference type="ChEBI" id="CHEBI:64076"/>
        <dbReference type="ChEBI" id="CHEBI:64077"/>
        <dbReference type="EC" id="5.1.99.6"/>
    </reaction>
</comment>
<feature type="binding site" evidence="18">
    <location>
        <position position="59"/>
    </location>
    <ligand>
        <name>K(+)</name>
        <dbReference type="ChEBI" id="CHEBI:29103"/>
    </ligand>
</feature>
<dbReference type="GO" id="GO:0052855">
    <property type="term" value="F:ADP-dependent NAD(P)H-hydrate dehydratase activity"/>
    <property type="evidence" value="ECO:0007669"/>
    <property type="project" value="UniProtKB-UniRule"/>
</dbReference>
<comment type="function">
    <text evidence="14 19">Bifunctional enzyme that catalyzes the epimerization of the S- and R-forms of NAD(P)HX and the dehydration of the S-form of NAD(P)HX at the expense of ADP, which is converted to AMP. This allows the repair of both epimers of NAD(P)HX, a damaged form of NAD(P)H that is a result of enzymatic or heat-dependent hydration.</text>
</comment>
<dbReference type="Proteomes" id="UP000295711">
    <property type="component" value="Unassembled WGS sequence"/>
</dbReference>
<keyword evidence="8 17" id="KW-0521">NADP</keyword>
<evidence type="ECO:0000256" key="10">
    <source>
        <dbReference type="ARBA" id="ARBA00023027"/>
    </source>
</evidence>
<comment type="similarity">
    <text evidence="17">Belongs to the NnrD/CARKD family.</text>
</comment>
<comment type="function">
    <text evidence="17">Catalyzes the dehydration of the S-form of NAD(P)HX at the expense of ADP, which is converted to AMP. Together with NAD(P)HX epimerase, which catalyzes the epimerization of the S- and R-forms, the enzyme allows the repair of both epimers of NAD(P)HX, a damaged form of NAD(P)H that is a result of enzymatic or heat-dependent hydration.</text>
</comment>
<dbReference type="PANTHER" id="PTHR12592:SF0">
    <property type="entry name" value="ATP-DEPENDENT (S)-NAD(P)H-HYDRATE DEHYDRATASE"/>
    <property type="match status" value="1"/>
</dbReference>
<dbReference type="AlphaFoldDB" id="A0A4V2SE28"/>
<evidence type="ECO:0000256" key="6">
    <source>
        <dbReference type="ARBA" id="ARBA00022741"/>
    </source>
</evidence>
<dbReference type="PANTHER" id="PTHR12592">
    <property type="entry name" value="ATP-DEPENDENT (S)-NAD(P)H-HYDRATE DEHYDRATASE FAMILY MEMBER"/>
    <property type="match status" value="1"/>
</dbReference>
<dbReference type="HAMAP" id="MF_01965">
    <property type="entry name" value="NADHX_dehydratase"/>
    <property type="match status" value="1"/>
</dbReference>
<evidence type="ECO:0000256" key="3">
    <source>
        <dbReference type="ARBA" id="ARBA00006001"/>
    </source>
</evidence>
<keyword evidence="13" id="KW-0511">Multifunctional enzyme</keyword>
<keyword evidence="11 18" id="KW-0413">Isomerase</keyword>
<comment type="similarity">
    <text evidence="3 19">In the N-terminal section; belongs to the NnrE/AIBP family.</text>
</comment>
<dbReference type="Gene3D" id="3.40.1190.20">
    <property type="match status" value="1"/>
</dbReference>
<dbReference type="PROSITE" id="PS51383">
    <property type="entry name" value="YJEF_C_3"/>
    <property type="match status" value="1"/>
</dbReference>
<dbReference type="GO" id="GO:0046872">
    <property type="term" value="F:metal ion binding"/>
    <property type="evidence" value="ECO:0007669"/>
    <property type="project" value="UniProtKB-UniRule"/>
</dbReference>
<evidence type="ECO:0000256" key="16">
    <source>
        <dbReference type="ARBA" id="ARBA00049209"/>
    </source>
</evidence>
<feature type="binding site" evidence="18">
    <location>
        <position position="120"/>
    </location>
    <ligand>
        <name>K(+)</name>
        <dbReference type="ChEBI" id="CHEBI:29103"/>
    </ligand>
</feature>
<dbReference type="InterPro" id="IPR036652">
    <property type="entry name" value="YjeF_N_dom_sf"/>
</dbReference>
<dbReference type="Gene3D" id="3.40.50.10260">
    <property type="entry name" value="YjeF N-terminal domain"/>
    <property type="match status" value="1"/>
</dbReference>
<evidence type="ECO:0000259" key="20">
    <source>
        <dbReference type="PROSITE" id="PS51383"/>
    </source>
</evidence>
<evidence type="ECO:0000256" key="13">
    <source>
        <dbReference type="ARBA" id="ARBA00023268"/>
    </source>
</evidence>
<feature type="domain" description="YjeF N-terminal" evidence="21">
    <location>
        <begin position="10"/>
        <end position="215"/>
    </location>
</feature>
<feature type="binding site" evidence="17">
    <location>
        <position position="438"/>
    </location>
    <ligand>
        <name>AMP</name>
        <dbReference type="ChEBI" id="CHEBI:456215"/>
    </ligand>
</feature>
<evidence type="ECO:0000256" key="1">
    <source>
        <dbReference type="ARBA" id="ARBA00000013"/>
    </source>
</evidence>
<feature type="binding site" evidence="18">
    <location>
        <begin position="124"/>
        <end position="130"/>
    </location>
    <ligand>
        <name>(6S)-NADPHX</name>
        <dbReference type="ChEBI" id="CHEBI:64076"/>
    </ligand>
</feature>
<keyword evidence="12 17" id="KW-0456">Lyase</keyword>
<feature type="domain" description="YjeF C-terminal" evidence="20">
    <location>
        <begin position="224"/>
        <end position="497"/>
    </location>
</feature>
<feature type="binding site" evidence="17">
    <location>
        <begin position="410"/>
        <end position="414"/>
    </location>
    <ligand>
        <name>AMP</name>
        <dbReference type="ChEBI" id="CHEBI:456215"/>
    </ligand>
</feature>
<feature type="binding site" evidence="18">
    <location>
        <position position="161"/>
    </location>
    <ligand>
        <name>K(+)</name>
        <dbReference type="ChEBI" id="CHEBI:29103"/>
    </ligand>
</feature>
<feature type="binding site" evidence="17">
    <location>
        <position position="259"/>
    </location>
    <ligand>
        <name>(6S)-NADPHX</name>
        <dbReference type="ChEBI" id="CHEBI:64076"/>
    </ligand>
</feature>
<dbReference type="InterPro" id="IPR017953">
    <property type="entry name" value="Carbohydrate_kinase_pred_CS"/>
</dbReference>
<feature type="binding site" evidence="17">
    <location>
        <position position="322"/>
    </location>
    <ligand>
        <name>(6S)-NADPHX</name>
        <dbReference type="ChEBI" id="CHEBI:64076"/>
    </ligand>
</feature>
<evidence type="ECO:0000256" key="7">
    <source>
        <dbReference type="ARBA" id="ARBA00022840"/>
    </source>
</evidence>
<dbReference type="InterPro" id="IPR000631">
    <property type="entry name" value="CARKD"/>
</dbReference>
<evidence type="ECO:0000256" key="17">
    <source>
        <dbReference type="HAMAP-Rule" id="MF_01965"/>
    </source>
</evidence>
<evidence type="ECO:0000256" key="15">
    <source>
        <dbReference type="ARBA" id="ARBA00048238"/>
    </source>
</evidence>
<dbReference type="GO" id="GO:0052856">
    <property type="term" value="F:NAD(P)HX epimerase activity"/>
    <property type="evidence" value="ECO:0007669"/>
    <property type="project" value="UniProtKB-UniRule"/>
</dbReference>
<dbReference type="CDD" id="cd01171">
    <property type="entry name" value="YXKO-related"/>
    <property type="match status" value="1"/>
</dbReference>
<keyword evidence="9 18" id="KW-0630">Potassium</keyword>
<evidence type="ECO:0000256" key="5">
    <source>
        <dbReference type="ARBA" id="ARBA00022723"/>
    </source>
</evidence>
<dbReference type="NCBIfam" id="TIGR00197">
    <property type="entry name" value="yjeF_nterm"/>
    <property type="match status" value="1"/>
</dbReference>
<feature type="binding site" evidence="18">
    <location>
        <begin position="58"/>
        <end position="62"/>
    </location>
    <ligand>
        <name>(6S)-NADPHX</name>
        <dbReference type="ChEBI" id="CHEBI:64076"/>
    </ligand>
</feature>
<keyword evidence="5 18" id="KW-0479">Metal-binding</keyword>
<dbReference type="PIRSF" id="PIRSF017184">
    <property type="entry name" value="Nnr"/>
    <property type="match status" value="1"/>
</dbReference>
<feature type="binding site" evidence="18">
    <location>
        <position position="158"/>
    </location>
    <ligand>
        <name>(6S)-NADPHX</name>
        <dbReference type="ChEBI" id="CHEBI:64076"/>
    </ligand>
</feature>
<dbReference type="GO" id="GO:0046496">
    <property type="term" value="P:nicotinamide nucleotide metabolic process"/>
    <property type="evidence" value="ECO:0007669"/>
    <property type="project" value="UniProtKB-UniRule"/>
</dbReference>
<gene>
    <name evidence="18" type="primary">nnrE</name>
    <name evidence="17" type="synonym">nnrD</name>
    <name evidence="22" type="ORF">EV212_101235</name>
</gene>
<accession>A0A4V2SE28</accession>
<dbReference type="OrthoDB" id="9806925at2"/>
<sequence length="497" mass="53666">MKAVVTGNEMKAIDTYTIQEMGIPSLVLMERAALSMVCRMKERIDRADRILCICGAGNNGGDGVAVARILFGQGYSAAIYMAGNPEKWTEETKKQIQIARNVGVPEYNELDLTHIRVLVDGLFGIGLSKTVREPYHTLIEKVNQWRGRRKERQVWAVDVPSGLSSDTGQPLGCVLKADYTVTFGYMKRGIILYPGRELAGKCFVENIGFPGKSLQVHPSAGFTCHVQDFEQLPKRKNDSNKGTYGKILVIAGSKNMSGAAYFAGRSAFVVGAGLVRILTPEANRVILQSQLPQAMISVWEETDRDSLANMLAWADTLVIGPGIGTSEIMAQRLKSVFAGSQCPIVLDADGLNLLAEHEEWYSLLNGRTILTPHMGEMSRLTGCSIDELKADRGKAALKLARERQIICVLKDSSTVVSDGKHLYFNQTGNHGMATGGSGDVLAGVIGGLSGAGEGLFKAAYMGVFLHGSAGDAAAARFGFRGMTSVEIIEGLIEILKN</sequence>
<keyword evidence="7 17" id="KW-0067">ATP-binding</keyword>
<keyword evidence="6 17" id="KW-0547">Nucleotide-binding</keyword>
<comment type="catalytic activity">
    <reaction evidence="15 17 19">
        <text>(6S)-NADHX + ADP = AMP + phosphate + NADH + H(+)</text>
        <dbReference type="Rhea" id="RHEA:32223"/>
        <dbReference type="ChEBI" id="CHEBI:15378"/>
        <dbReference type="ChEBI" id="CHEBI:43474"/>
        <dbReference type="ChEBI" id="CHEBI:57945"/>
        <dbReference type="ChEBI" id="CHEBI:64074"/>
        <dbReference type="ChEBI" id="CHEBI:456215"/>
        <dbReference type="ChEBI" id="CHEBI:456216"/>
        <dbReference type="EC" id="4.2.1.136"/>
    </reaction>
</comment>
<keyword evidence="10 17" id="KW-0520">NAD</keyword>
<evidence type="ECO:0000256" key="11">
    <source>
        <dbReference type="ARBA" id="ARBA00023235"/>
    </source>
</evidence>
<comment type="similarity">
    <text evidence="18">Belongs to the NnrE/AIBP family.</text>
</comment>
<evidence type="ECO:0000259" key="21">
    <source>
        <dbReference type="PROSITE" id="PS51385"/>
    </source>
</evidence>
<evidence type="ECO:0000256" key="9">
    <source>
        <dbReference type="ARBA" id="ARBA00022958"/>
    </source>
</evidence>
<dbReference type="InterPro" id="IPR004443">
    <property type="entry name" value="YjeF_N_dom"/>
</dbReference>
<dbReference type="SUPFAM" id="SSF64153">
    <property type="entry name" value="YjeF N-terminal domain-like"/>
    <property type="match status" value="1"/>
</dbReference>
<comment type="caution">
    <text evidence="22">The sequence shown here is derived from an EMBL/GenBank/DDBJ whole genome shotgun (WGS) entry which is preliminary data.</text>
</comment>
<dbReference type="PROSITE" id="PS51385">
    <property type="entry name" value="YJEF_N"/>
    <property type="match status" value="1"/>
</dbReference>
<dbReference type="SUPFAM" id="SSF53613">
    <property type="entry name" value="Ribokinase-like"/>
    <property type="match status" value="1"/>
</dbReference>
<dbReference type="EC" id="5.1.99.6" evidence="19"/>
<dbReference type="PROSITE" id="PS01050">
    <property type="entry name" value="YJEF_C_2"/>
    <property type="match status" value="1"/>
</dbReference>
<dbReference type="GO" id="GO:0005524">
    <property type="term" value="F:ATP binding"/>
    <property type="evidence" value="ECO:0007669"/>
    <property type="project" value="UniProtKB-UniRule"/>
</dbReference>
<comment type="catalytic activity">
    <reaction evidence="1 18 19">
        <text>(6R)-NADHX = (6S)-NADHX</text>
        <dbReference type="Rhea" id="RHEA:32215"/>
        <dbReference type="ChEBI" id="CHEBI:64074"/>
        <dbReference type="ChEBI" id="CHEBI:64075"/>
        <dbReference type="EC" id="5.1.99.6"/>
    </reaction>
</comment>
<evidence type="ECO:0000256" key="19">
    <source>
        <dbReference type="PIRNR" id="PIRNR017184"/>
    </source>
</evidence>
<proteinExistence type="inferred from homology"/>